<evidence type="ECO:0000313" key="1">
    <source>
        <dbReference type="EMBL" id="MBB4961663.1"/>
    </source>
</evidence>
<reference evidence="1 2" key="1">
    <citation type="submission" date="2020-08" db="EMBL/GenBank/DDBJ databases">
        <title>Sequencing the genomes of 1000 actinobacteria strains.</title>
        <authorList>
            <person name="Klenk H.-P."/>
        </authorList>
    </citation>
    <scope>NUCLEOTIDE SEQUENCE [LARGE SCALE GENOMIC DNA]</scope>
    <source>
        <strain evidence="1 2">DSM 45886</strain>
    </source>
</reference>
<keyword evidence="1" id="KW-0238">DNA-binding</keyword>
<dbReference type="AlphaFoldDB" id="A0A7W7SVE1"/>
<organism evidence="1 2">
    <name type="scientific">Micromonospora polyrhachis</name>
    <dbReference type="NCBI Taxonomy" id="1282883"/>
    <lineage>
        <taxon>Bacteria</taxon>
        <taxon>Bacillati</taxon>
        <taxon>Actinomycetota</taxon>
        <taxon>Actinomycetes</taxon>
        <taxon>Micromonosporales</taxon>
        <taxon>Micromonosporaceae</taxon>
        <taxon>Micromonospora</taxon>
    </lineage>
</organism>
<proteinExistence type="predicted"/>
<accession>A0A7W7SVE1</accession>
<sequence>MAMARLRDEMLALAGQLRAASSATTLTFTGEDDSGSVRVTLDPAGRPGEVLVRAGWRDSTADRAGLAEAVRQAWRAAVSARLTAWSEAVEESSPPAPTVECESFSTPVLPADAVPGDLLDYRAQSNLSGLTSLLADAEAALDELPAITSAVTPAMADGRSPGREVTVTIADGELIELRPDSRWLADAAPATISRMIQAALTDAYRNLDQSQGQGRVQPAALRELTELTNDPVTLMHTVGLLRG</sequence>
<dbReference type="RefSeq" id="WP_184537345.1">
    <property type="nucleotide sequence ID" value="NZ_JACHJW010000001.1"/>
</dbReference>
<dbReference type="EMBL" id="JACHJW010000001">
    <property type="protein sequence ID" value="MBB4961663.1"/>
    <property type="molecule type" value="Genomic_DNA"/>
</dbReference>
<evidence type="ECO:0000313" key="2">
    <source>
        <dbReference type="Proteomes" id="UP000578819"/>
    </source>
</evidence>
<dbReference type="GO" id="GO:0003677">
    <property type="term" value="F:DNA binding"/>
    <property type="evidence" value="ECO:0007669"/>
    <property type="project" value="UniProtKB-KW"/>
</dbReference>
<dbReference type="Gene3D" id="3.30.1310.10">
    <property type="entry name" value="Nucleoid-associated protein YbaB-like domain"/>
    <property type="match status" value="1"/>
</dbReference>
<dbReference type="InterPro" id="IPR036894">
    <property type="entry name" value="YbaB-like_sf"/>
</dbReference>
<protein>
    <submittedName>
        <fullName evidence="1">DNA-binding protein YbaB</fullName>
    </submittedName>
</protein>
<gene>
    <name evidence="1" type="ORF">FHR38_005396</name>
</gene>
<keyword evidence="2" id="KW-1185">Reference proteome</keyword>
<name>A0A7W7SVE1_9ACTN</name>
<dbReference type="Proteomes" id="UP000578819">
    <property type="component" value="Unassembled WGS sequence"/>
</dbReference>
<comment type="caution">
    <text evidence="1">The sequence shown here is derived from an EMBL/GenBank/DDBJ whole genome shotgun (WGS) entry which is preliminary data.</text>
</comment>